<dbReference type="HOGENOM" id="CLU_3376410_0_0_11"/>
<name>V6KQF6_STRRC</name>
<protein>
    <submittedName>
        <fullName evidence="1">Uncharacterized protein</fullName>
    </submittedName>
</protein>
<organism evidence="1 2">
    <name type="scientific">Streptomyces roseochromogenus subsp. oscitans DS 12.976</name>
    <dbReference type="NCBI Taxonomy" id="1352936"/>
    <lineage>
        <taxon>Bacteria</taxon>
        <taxon>Bacillati</taxon>
        <taxon>Actinomycetota</taxon>
        <taxon>Actinomycetes</taxon>
        <taxon>Kitasatosporales</taxon>
        <taxon>Streptomycetaceae</taxon>
        <taxon>Streptomyces</taxon>
    </lineage>
</organism>
<dbReference type="STRING" id="1352936.M878_10885"/>
<accession>V6KQF6</accession>
<reference evidence="1 2" key="1">
    <citation type="journal article" date="2014" name="Genome Announc.">
        <title>Draft Genome Sequence of Streptomyces roseochromogenes subsp. oscitans DS 12.976, Producer of the Aminocoumarin Antibiotic Clorobiocin.</title>
        <authorList>
            <person name="Ruckert C."/>
            <person name="Kalinowski J."/>
            <person name="Heide L."/>
            <person name="Apel A.K."/>
        </authorList>
    </citation>
    <scope>NUCLEOTIDE SEQUENCE [LARGE SCALE GENOMIC DNA]</scope>
    <source>
        <strain evidence="1 2">DS 12.976</strain>
    </source>
</reference>
<dbReference type="Proteomes" id="UP000017984">
    <property type="component" value="Chromosome"/>
</dbReference>
<dbReference type="PATRIC" id="fig|1352936.5.peg.2307"/>
<dbReference type="EMBL" id="AWQX01000083">
    <property type="protein sequence ID" value="EST34253.1"/>
    <property type="molecule type" value="Genomic_DNA"/>
</dbReference>
<dbReference type="AlphaFoldDB" id="V6KQF6"/>
<comment type="caution">
    <text evidence="1">The sequence shown here is derived from an EMBL/GenBank/DDBJ whole genome shotgun (WGS) entry which is preliminary data.</text>
</comment>
<sequence length="34" mass="3702">MVHMMVGVIAAYTHRSGIVSDGLWNTVHNDTMSA</sequence>
<evidence type="ECO:0000313" key="1">
    <source>
        <dbReference type="EMBL" id="EST34253.1"/>
    </source>
</evidence>
<evidence type="ECO:0000313" key="2">
    <source>
        <dbReference type="Proteomes" id="UP000017984"/>
    </source>
</evidence>
<keyword evidence="2" id="KW-1185">Reference proteome</keyword>
<proteinExistence type="predicted"/>
<gene>
    <name evidence="1" type="ORF">M878_10885</name>
</gene>